<dbReference type="IntAct" id="A0A1D6IJX5">
    <property type="interactions" value="1"/>
</dbReference>
<protein>
    <submittedName>
        <fullName evidence="9">Cyclin-D2-1</fullName>
    </submittedName>
</protein>
<feature type="compositionally biased region" description="Low complexity" evidence="6">
    <location>
        <begin position="352"/>
        <end position="365"/>
    </location>
</feature>
<feature type="domain" description="Cyclin-like" evidence="7">
    <location>
        <begin position="91"/>
        <end position="179"/>
    </location>
</feature>
<evidence type="ECO:0000259" key="7">
    <source>
        <dbReference type="SMART" id="SM00385"/>
    </source>
</evidence>
<dbReference type="InterPro" id="IPR039361">
    <property type="entry name" value="Cyclin"/>
</dbReference>
<dbReference type="CDD" id="cd20543">
    <property type="entry name" value="CYCLIN_AtCycD-like_rpt1"/>
    <property type="match status" value="1"/>
</dbReference>
<sequence length="377" mass="41045">MGILCLGASSTLLCGEDRNNVLGLGCGNELVEVGSGHDGLDSVVGAVFPVDTDEAVRALLEKETDHKPQDGYAERLERGGLEYSWRRDAMDWICKVHSYYRFGPLSLYLAVNYLDRFLSSYDLPHDKPWMRQLLSVACLALAVKMEETVLPLPVDLQVCDVKFEFEARTIGRMELLVLATLKWRMQAVTPFTFISYFLDKFNGGKPPSLALASRCTDIIIGTLKGSIGSFRAAHRLFNSLACIADGAMFGCAYGFTGSTFLSFRPSEIAAASALAAVSENQVVGSSSALSASEVPINKVMIARCYELLQEQALVRKTGHVNGSPSVPQSPIGVLDATCFSFRSEDARLVSSQSNNISSSSSNDNQVSKRRRLSISPI</sequence>
<dbReference type="FunCoup" id="A0A1D6IJX5">
    <property type="interactions" value="230"/>
</dbReference>
<evidence type="ECO:0000256" key="6">
    <source>
        <dbReference type="SAM" id="MobiDB-lite"/>
    </source>
</evidence>
<proteinExistence type="inferred from homology"/>
<dbReference type="InterPro" id="IPR013763">
    <property type="entry name" value="Cyclin-like_dom"/>
</dbReference>
<dbReference type="Gene3D" id="1.10.472.10">
    <property type="entry name" value="Cyclin-like"/>
    <property type="match status" value="2"/>
</dbReference>
<dbReference type="InterPro" id="IPR006671">
    <property type="entry name" value="Cyclin_N"/>
</dbReference>
<accession>A0A1D6IJX5</accession>
<dbReference type="PANTHER" id="PTHR10177">
    <property type="entry name" value="CYCLINS"/>
    <property type="match status" value="1"/>
</dbReference>
<name>A0A1D6IJX5_MAIZE</name>
<comment type="similarity">
    <text evidence="1">Belongs to the cyclin family. Cyclin D subfamily.</text>
</comment>
<reference evidence="9" key="1">
    <citation type="submission" date="2015-12" db="EMBL/GenBank/DDBJ databases">
        <title>Update maize B73 reference genome by single molecule sequencing technologies.</title>
        <authorList>
            <consortium name="Maize Genome Sequencing Project"/>
            <person name="Ware D."/>
        </authorList>
    </citation>
    <scope>NUCLEOTIDE SEQUENCE [LARGE SCALE GENOMIC DNA]</scope>
    <source>
        <tissue evidence="9">Seedling</tissue>
    </source>
</reference>
<dbReference type="eggNOG" id="KOG0656">
    <property type="taxonomic scope" value="Eukaryota"/>
</dbReference>
<feature type="compositionally biased region" description="Basic residues" evidence="6">
    <location>
        <begin position="367"/>
        <end position="377"/>
    </location>
</feature>
<dbReference type="InterPro" id="IPR004367">
    <property type="entry name" value="Cyclin_C-dom"/>
</dbReference>
<organism evidence="9">
    <name type="scientific">Zea mays</name>
    <name type="common">Maize</name>
    <dbReference type="NCBI Taxonomy" id="4577"/>
    <lineage>
        <taxon>Eukaryota</taxon>
        <taxon>Viridiplantae</taxon>
        <taxon>Streptophyta</taxon>
        <taxon>Embryophyta</taxon>
        <taxon>Tracheophyta</taxon>
        <taxon>Spermatophyta</taxon>
        <taxon>Magnoliopsida</taxon>
        <taxon>Liliopsida</taxon>
        <taxon>Poales</taxon>
        <taxon>Poaceae</taxon>
        <taxon>PACMAD clade</taxon>
        <taxon>Panicoideae</taxon>
        <taxon>Andropogonodae</taxon>
        <taxon>Andropogoneae</taxon>
        <taxon>Tripsacinae</taxon>
        <taxon>Zea</taxon>
    </lineage>
</organism>
<evidence type="ECO:0000313" key="9">
    <source>
        <dbReference type="EMBL" id="ONM59731.1"/>
    </source>
</evidence>
<dbReference type="SMART" id="SM00385">
    <property type="entry name" value="CYCLIN"/>
    <property type="match status" value="1"/>
</dbReference>
<dbReference type="Pfam" id="PF00134">
    <property type="entry name" value="Cyclin_N"/>
    <property type="match status" value="1"/>
</dbReference>
<feature type="region of interest" description="Disordered" evidence="6">
    <location>
        <begin position="352"/>
        <end position="377"/>
    </location>
</feature>
<dbReference type="SUPFAM" id="SSF47954">
    <property type="entry name" value="Cyclin-like"/>
    <property type="match status" value="1"/>
</dbReference>
<dbReference type="GO" id="GO:0051301">
    <property type="term" value="P:cell division"/>
    <property type="evidence" value="ECO:0007669"/>
    <property type="project" value="UniProtKB-KW"/>
</dbReference>
<evidence type="ECO:0000256" key="4">
    <source>
        <dbReference type="ARBA" id="ARBA00023306"/>
    </source>
</evidence>
<dbReference type="InterPro" id="IPR036915">
    <property type="entry name" value="Cyclin-like_sf"/>
</dbReference>
<dbReference type="SMR" id="A0A1D6IJX5"/>
<dbReference type="PaxDb" id="4577-GRMZM2G079629_P01"/>
<keyword evidence="4" id="KW-0131">Cell cycle</keyword>
<dbReference type="ExpressionAtlas" id="A0A1D6IJX5">
    <property type="expression patterns" value="baseline and differential"/>
</dbReference>
<dbReference type="PROSITE" id="PS00292">
    <property type="entry name" value="CYCLINS"/>
    <property type="match status" value="1"/>
</dbReference>
<evidence type="ECO:0000256" key="5">
    <source>
        <dbReference type="RuleBase" id="RU000383"/>
    </source>
</evidence>
<keyword evidence="2" id="KW-0132">Cell division</keyword>
<dbReference type="InParanoid" id="A0A1D6IJX5"/>
<dbReference type="InterPro" id="IPR048258">
    <property type="entry name" value="Cyclins_cyclin-box"/>
</dbReference>
<dbReference type="FunFam" id="1.10.472.10:FF:000034">
    <property type="entry name" value="D2/4-type cyclin"/>
    <property type="match status" value="1"/>
</dbReference>
<gene>
    <name evidence="9" type="ORF">ZEAMMB73_Zm00001d022175</name>
</gene>
<dbReference type="STRING" id="4577.A0A1D6IJX5"/>
<dbReference type="OMA" id="PHDKPWM"/>
<evidence type="ECO:0000256" key="2">
    <source>
        <dbReference type="ARBA" id="ARBA00022618"/>
    </source>
</evidence>
<keyword evidence="3 5" id="KW-0195">Cyclin</keyword>
<evidence type="ECO:0000256" key="1">
    <source>
        <dbReference type="ARBA" id="ARBA00009065"/>
    </source>
</evidence>
<dbReference type="AlphaFoldDB" id="A0A1D6IJX5"/>
<evidence type="ECO:0000259" key="8">
    <source>
        <dbReference type="SMART" id="SM01332"/>
    </source>
</evidence>
<dbReference type="SMART" id="SM01332">
    <property type="entry name" value="Cyclin_C"/>
    <property type="match status" value="1"/>
</dbReference>
<evidence type="ECO:0000256" key="3">
    <source>
        <dbReference type="ARBA" id="ARBA00023127"/>
    </source>
</evidence>
<dbReference type="EMBL" id="CM007650">
    <property type="protein sequence ID" value="ONM59731.1"/>
    <property type="molecule type" value="Genomic_DNA"/>
</dbReference>
<feature type="domain" description="Cyclin C-terminal" evidence="8">
    <location>
        <begin position="188"/>
        <end position="328"/>
    </location>
</feature>